<accession>A0A194USR3</accession>
<protein>
    <submittedName>
        <fullName evidence="1">Uncharacterized protein</fullName>
    </submittedName>
</protein>
<evidence type="ECO:0000313" key="2">
    <source>
        <dbReference type="Proteomes" id="UP000078576"/>
    </source>
</evidence>
<dbReference type="Proteomes" id="UP000078576">
    <property type="component" value="Unassembled WGS sequence"/>
</dbReference>
<gene>
    <name evidence="1" type="ORF">VP1G_02086</name>
</gene>
<name>A0A194USR3_CYTMA</name>
<proteinExistence type="predicted"/>
<dbReference type="EMBL" id="KN714675">
    <property type="protein sequence ID" value="KUI54693.1"/>
    <property type="molecule type" value="Genomic_DNA"/>
</dbReference>
<keyword evidence="2" id="KW-1185">Reference proteome</keyword>
<sequence>MERCVEAVGNIATYSGYTTNTLNYTTLASTVSGAVTRTVNRTTTHFFFSYPIITTSTGSYNATVYSALTSYTLCAVALADYNVTDGALPDDVYDEDNEAWFSEYQRVCLVDPTALPTVGFNTSISLYTDTETISSTGTTAASTGASATMSSATSTSTVSPDGTCGSDTGYTLLFANIVRLGLRCLQFVIKFLNCNTNILNTNILNTNILNTNILNTNILNPNIDLDGLPERFMRK</sequence>
<evidence type="ECO:0000313" key="1">
    <source>
        <dbReference type="EMBL" id="KUI54693.1"/>
    </source>
</evidence>
<dbReference type="AlphaFoldDB" id="A0A194USR3"/>
<dbReference type="OrthoDB" id="5985073at2759"/>
<organism evidence="1 2">
    <name type="scientific">Cytospora mali</name>
    <name type="common">Apple Valsa canker fungus</name>
    <name type="synonym">Valsa mali</name>
    <dbReference type="NCBI Taxonomy" id="578113"/>
    <lineage>
        <taxon>Eukaryota</taxon>
        <taxon>Fungi</taxon>
        <taxon>Dikarya</taxon>
        <taxon>Ascomycota</taxon>
        <taxon>Pezizomycotina</taxon>
        <taxon>Sordariomycetes</taxon>
        <taxon>Sordariomycetidae</taxon>
        <taxon>Diaporthales</taxon>
        <taxon>Cytosporaceae</taxon>
        <taxon>Cytospora</taxon>
    </lineage>
</organism>
<reference evidence="2" key="1">
    <citation type="submission" date="2014-12" db="EMBL/GenBank/DDBJ databases">
        <title>Genome Sequence of Valsa Canker Pathogens Uncovers a Specific Adaption of Colonization on Woody Bark.</title>
        <authorList>
            <person name="Yin Z."/>
            <person name="Liu H."/>
            <person name="Gao X."/>
            <person name="Li Z."/>
            <person name="Song N."/>
            <person name="Ke X."/>
            <person name="Dai Q."/>
            <person name="Wu Y."/>
            <person name="Sun Y."/>
            <person name="Xu J.-R."/>
            <person name="Kang Z.K."/>
            <person name="Wang L."/>
            <person name="Huang L."/>
        </authorList>
    </citation>
    <scope>NUCLEOTIDE SEQUENCE [LARGE SCALE GENOMIC DNA]</scope>
    <source>
        <strain evidence="2">SXYL134</strain>
    </source>
</reference>